<feature type="region of interest" description="Disordered" evidence="1">
    <location>
        <begin position="167"/>
        <end position="202"/>
    </location>
</feature>
<gene>
    <name evidence="2" type="ORF">CLUP02_14730</name>
</gene>
<dbReference type="EMBL" id="CP019480">
    <property type="protein sequence ID" value="UQC89202.1"/>
    <property type="molecule type" value="Genomic_DNA"/>
</dbReference>
<feature type="compositionally biased region" description="Polar residues" evidence="1">
    <location>
        <begin position="169"/>
        <end position="180"/>
    </location>
</feature>
<proteinExistence type="predicted"/>
<organism evidence="2 3">
    <name type="scientific">Colletotrichum lupini</name>
    <dbReference type="NCBI Taxonomy" id="145971"/>
    <lineage>
        <taxon>Eukaryota</taxon>
        <taxon>Fungi</taxon>
        <taxon>Dikarya</taxon>
        <taxon>Ascomycota</taxon>
        <taxon>Pezizomycotina</taxon>
        <taxon>Sordariomycetes</taxon>
        <taxon>Hypocreomycetidae</taxon>
        <taxon>Glomerellales</taxon>
        <taxon>Glomerellaceae</taxon>
        <taxon>Colletotrichum</taxon>
        <taxon>Colletotrichum acutatum species complex</taxon>
    </lineage>
</organism>
<evidence type="ECO:0000313" key="2">
    <source>
        <dbReference type="EMBL" id="UQC89202.1"/>
    </source>
</evidence>
<dbReference type="AlphaFoldDB" id="A0A9Q8T4X2"/>
<accession>A0A9Q8T4X2</accession>
<dbReference type="KEGG" id="clup:CLUP02_14730"/>
<protein>
    <submittedName>
        <fullName evidence="2">Uncharacterized protein</fullName>
    </submittedName>
</protein>
<name>A0A9Q8T4X2_9PEZI</name>
<keyword evidence="3" id="KW-1185">Reference proteome</keyword>
<dbReference type="GeneID" id="73348667"/>
<reference evidence="2" key="1">
    <citation type="journal article" date="2021" name="Mol. Plant Microbe Interact.">
        <title>Complete Genome Sequence of the Plant-Pathogenic Fungus Colletotrichum lupini.</title>
        <authorList>
            <person name="Baroncelli R."/>
            <person name="Pensec F."/>
            <person name="Da Lio D."/>
            <person name="Boufleur T."/>
            <person name="Vicente I."/>
            <person name="Sarrocco S."/>
            <person name="Picot A."/>
            <person name="Baraldi E."/>
            <person name="Sukno S."/>
            <person name="Thon M."/>
            <person name="Le Floch G."/>
        </authorList>
    </citation>
    <scope>NUCLEOTIDE SEQUENCE</scope>
    <source>
        <strain evidence="2">IMI 504893</strain>
    </source>
</reference>
<evidence type="ECO:0000256" key="1">
    <source>
        <dbReference type="SAM" id="MobiDB-lite"/>
    </source>
</evidence>
<feature type="region of interest" description="Disordered" evidence="1">
    <location>
        <begin position="248"/>
        <end position="316"/>
    </location>
</feature>
<sequence>MNKYLETTVEVPSPLMKIPSFPSTPSETLESVPGIRLALWHFWNHFLCVLRDYREDGPVRILERMNCVTLVVLEVLEKLPHDEEHRYFSPCFSEPVLDMFLISLGLQNDRIKKIDSHRRHRKSFTTVGYARYPFILCFTQERAYIQHALSNCPVKAVRPAWAALAPSLDHSSPTQSPSFQLSLSKKNSLAKKKNPTARNETSWSPAVELDVLRRCGTRLGLGISPQPKPSVRDPALTQTLEFPCRHQASRCFGEGPGSPRSGAGPLQASSASPPPEGSRGLRCPSEVEASNFISGARGFDGLRGTRTPPLRRKMPT</sequence>
<dbReference type="RefSeq" id="XP_049150803.1">
    <property type="nucleotide sequence ID" value="XM_049293657.1"/>
</dbReference>
<dbReference type="Proteomes" id="UP000830671">
    <property type="component" value="Chromosome 8"/>
</dbReference>
<evidence type="ECO:0000313" key="3">
    <source>
        <dbReference type="Proteomes" id="UP000830671"/>
    </source>
</evidence>